<dbReference type="SMART" id="SM00602">
    <property type="entry name" value="VPS10"/>
    <property type="match status" value="1"/>
</dbReference>
<feature type="disulfide bond" evidence="30">
    <location>
        <begin position="1172"/>
        <end position="1190"/>
    </location>
</feature>
<dbReference type="GO" id="GO:0055038">
    <property type="term" value="C:recycling endosome membrane"/>
    <property type="evidence" value="ECO:0007669"/>
    <property type="project" value="UniProtKB-SubCell"/>
</dbReference>
<keyword evidence="15 33" id="KW-0812">Transmembrane</keyword>
<comment type="subcellular location">
    <subcellularLocation>
        <location evidence="3">Cell membrane</location>
        <topology evidence="3">Single-pass membrane protein</topology>
    </subcellularLocation>
    <subcellularLocation>
        <location evidence="4">Cytoplasmic vesicle</location>
        <location evidence="4">Secretory vesicle membrane</location>
        <topology evidence="4">Single-pass type I membrane protein</topology>
    </subcellularLocation>
    <subcellularLocation>
        <location evidence="2">Early endosome membrane</location>
        <topology evidence="2">Single-pass type I membrane protein</topology>
    </subcellularLocation>
    <subcellularLocation>
        <location evidence="1">Endoplasmic reticulum membrane</location>
        <topology evidence="1">Single-pass type I membrane protein</topology>
    </subcellularLocation>
    <subcellularLocation>
        <location evidence="29">Endosome lumen</location>
    </subcellularLocation>
    <subcellularLocation>
        <location evidence="7">Endosome</location>
        <location evidence="7">Multivesicular body membrane</location>
        <topology evidence="7">Single-pass type I membrane protein</topology>
    </subcellularLocation>
    <subcellularLocation>
        <location evidence="5">Golgi apparatus</location>
        <location evidence="5">trans-Golgi network membrane</location>
        <topology evidence="5">Single-pass type I membrane protein</topology>
    </subcellularLocation>
    <subcellularLocation>
        <location evidence="6">Recycling endosome membrane</location>
        <topology evidence="6">Single-pass type I membrane protein</topology>
    </subcellularLocation>
</comment>
<evidence type="ECO:0000256" key="8">
    <source>
        <dbReference type="ARBA" id="ARBA00007041"/>
    </source>
</evidence>
<feature type="disulfide bond" evidence="30">
    <location>
        <begin position="1353"/>
        <end position="1371"/>
    </location>
</feature>
<evidence type="ECO:0000256" key="11">
    <source>
        <dbReference type="ARBA" id="ARBA00022475"/>
    </source>
</evidence>
<dbReference type="InterPro" id="IPR031778">
    <property type="entry name" value="Sortilin_N"/>
</dbReference>
<evidence type="ECO:0000256" key="9">
    <source>
        <dbReference type="ARBA" id="ARBA00013467"/>
    </source>
</evidence>
<feature type="region of interest" description="Disordered" evidence="32">
    <location>
        <begin position="73"/>
        <end position="98"/>
    </location>
</feature>
<dbReference type="PROSITE" id="PS50068">
    <property type="entry name" value="LDLRA_2"/>
    <property type="match status" value="9"/>
</dbReference>
<feature type="transmembrane region" description="Helical" evidence="33">
    <location>
        <begin position="2123"/>
        <end position="2146"/>
    </location>
</feature>
<evidence type="ECO:0000256" key="15">
    <source>
        <dbReference type="ARBA" id="ARBA00022692"/>
    </source>
</evidence>
<dbReference type="PANTHER" id="PTHR12106:SF27">
    <property type="entry name" value="SORTILIN-RELATED RECEPTOR"/>
    <property type="match status" value="1"/>
</dbReference>
<feature type="disulfide bond" evidence="30">
    <location>
        <begin position="1267"/>
        <end position="1282"/>
    </location>
</feature>
<evidence type="ECO:0000256" key="2">
    <source>
        <dbReference type="ARBA" id="ARBA00004158"/>
    </source>
</evidence>
<keyword evidence="24" id="KW-0675">Receptor</keyword>
<keyword evidence="13" id="KW-0597">Phosphoprotein</keyword>
<feature type="disulfide bond" evidence="30">
    <location>
        <begin position="1422"/>
        <end position="1437"/>
    </location>
</feature>
<dbReference type="SMART" id="SM00192">
    <property type="entry name" value="LDLa"/>
    <property type="match status" value="9"/>
</dbReference>
<evidence type="ECO:0000256" key="33">
    <source>
        <dbReference type="SAM" id="Phobius"/>
    </source>
</evidence>
<evidence type="ECO:0000256" key="24">
    <source>
        <dbReference type="ARBA" id="ARBA00023170"/>
    </source>
</evidence>
<feature type="disulfide bond" evidence="30">
    <location>
        <begin position="1310"/>
        <end position="1325"/>
    </location>
</feature>
<dbReference type="Proteomes" id="UP000695007">
    <property type="component" value="Unplaced"/>
</dbReference>
<evidence type="ECO:0000313" key="36">
    <source>
        <dbReference type="Proteomes" id="UP000695007"/>
    </source>
</evidence>
<dbReference type="SUPFAM" id="SSF110296">
    <property type="entry name" value="Oligoxyloglucan reducing end-specific cellobiohydrolase"/>
    <property type="match status" value="1"/>
</dbReference>
<evidence type="ECO:0000256" key="25">
    <source>
        <dbReference type="ARBA" id="ARBA00023180"/>
    </source>
</evidence>
<dbReference type="Gene3D" id="4.10.400.10">
    <property type="entry name" value="Low-density Lipoprotein Receptor"/>
    <property type="match status" value="8"/>
</dbReference>
<keyword evidence="22 33" id="KW-0472">Membrane</keyword>
<dbReference type="SUPFAM" id="SSF49265">
    <property type="entry name" value="Fibronectin type III"/>
    <property type="match status" value="3"/>
</dbReference>
<dbReference type="FunFam" id="4.10.400.10:FF:000034">
    <property type="entry name" value="Low-density lipoprotein receptor-related protein 2"/>
    <property type="match status" value="1"/>
</dbReference>
<feature type="domain" description="Fibronectin type-III" evidence="35">
    <location>
        <begin position="1534"/>
        <end position="1630"/>
    </location>
</feature>
<evidence type="ECO:0000256" key="10">
    <source>
        <dbReference type="ARBA" id="ARBA00022448"/>
    </source>
</evidence>
<evidence type="ECO:0000259" key="35">
    <source>
        <dbReference type="PROSITE" id="PS50853"/>
    </source>
</evidence>
<evidence type="ECO:0000256" key="28">
    <source>
        <dbReference type="ARBA" id="ARBA00032450"/>
    </source>
</evidence>
<feature type="signal peptide" evidence="34">
    <location>
        <begin position="1"/>
        <end position="31"/>
    </location>
</feature>
<evidence type="ECO:0000256" key="12">
    <source>
        <dbReference type="ARBA" id="ARBA00022536"/>
    </source>
</evidence>
<dbReference type="GO" id="GO:0006892">
    <property type="term" value="P:post-Golgi vesicle-mediated transport"/>
    <property type="evidence" value="ECO:0007669"/>
    <property type="project" value="TreeGrafter"/>
</dbReference>
<feature type="disulfide bond" evidence="30">
    <location>
        <begin position="1145"/>
        <end position="1160"/>
    </location>
</feature>
<dbReference type="CDD" id="cd00063">
    <property type="entry name" value="FN3"/>
    <property type="match status" value="3"/>
</dbReference>
<evidence type="ECO:0000256" key="14">
    <source>
        <dbReference type="ARBA" id="ARBA00022583"/>
    </source>
</evidence>
<feature type="disulfide bond" evidence="30">
    <location>
        <begin position="1211"/>
        <end position="1229"/>
    </location>
</feature>
<keyword evidence="16 34" id="KW-0732">Signal</keyword>
<evidence type="ECO:0000256" key="5">
    <source>
        <dbReference type="ARBA" id="ARBA00004393"/>
    </source>
</evidence>
<comment type="caution">
    <text evidence="30">Lacks conserved residue(s) required for the propagation of feature annotation.</text>
</comment>
<dbReference type="InterPro" id="IPR057841">
    <property type="entry name" value="FN3_SORL1"/>
</dbReference>
<dbReference type="FunFam" id="4.10.400.10:FF:000002">
    <property type="entry name" value="Low-density lipoprotein receptor-related protein 1"/>
    <property type="match status" value="1"/>
</dbReference>
<dbReference type="FunFam" id="4.10.400.10:FF:000045">
    <property type="entry name" value="Low-density lipoprotein receptor-related protein 2"/>
    <property type="match status" value="1"/>
</dbReference>
<keyword evidence="19" id="KW-0256">Endoplasmic reticulum</keyword>
<accession>A0AAJ6YUB0</accession>
<dbReference type="GO" id="GO:0005794">
    <property type="term" value="C:Golgi apparatus"/>
    <property type="evidence" value="ECO:0007669"/>
    <property type="project" value="UniProtKB-SubCell"/>
</dbReference>
<evidence type="ECO:0000256" key="7">
    <source>
        <dbReference type="ARBA" id="ARBA00004545"/>
    </source>
</evidence>
<dbReference type="SUPFAM" id="SSF63825">
    <property type="entry name" value="YWTD domain"/>
    <property type="match status" value="1"/>
</dbReference>
<evidence type="ECO:0000256" key="34">
    <source>
        <dbReference type="SAM" id="SignalP"/>
    </source>
</evidence>
<feature type="disulfide bond" evidence="30">
    <location>
        <begin position="1498"/>
        <end position="1516"/>
    </location>
</feature>
<feature type="domain" description="Fibronectin type-III" evidence="35">
    <location>
        <begin position="1634"/>
        <end position="1724"/>
    </location>
</feature>
<keyword evidence="18" id="KW-0967">Endosome</keyword>
<evidence type="ECO:0000256" key="19">
    <source>
        <dbReference type="ARBA" id="ARBA00022824"/>
    </source>
</evidence>
<evidence type="ECO:0000256" key="6">
    <source>
        <dbReference type="ARBA" id="ARBA00004480"/>
    </source>
</evidence>
<feature type="domain" description="Fibronectin type-III" evidence="35">
    <location>
        <begin position="1729"/>
        <end position="1817"/>
    </location>
</feature>
<evidence type="ECO:0000313" key="37">
    <source>
        <dbReference type="RefSeq" id="XP_011504498.1"/>
    </source>
</evidence>
<dbReference type="Gene3D" id="2.120.10.30">
    <property type="entry name" value="TolB, C-terminal domain"/>
    <property type="match status" value="1"/>
</dbReference>
<dbReference type="InterPro" id="IPR036116">
    <property type="entry name" value="FN3_sf"/>
</dbReference>
<dbReference type="Pfam" id="PF00041">
    <property type="entry name" value="fn3"/>
    <property type="match status" value="2"/>
</dbReference>
<evidence type="ECO:0000256" key="3">
    <source>
        <dbReference type="ARBA" id="ARBA00004162"/>
    </source>
</evidence>
<feature type="domain" description="Fibronectin type-III" evidence="35">
    <location>
        <begin position="2010"/>
        <end position="2109"/>
    </location>
</feature>
<dbReference type="CDD" id="cd00112">
    <property type="entry name" value="LDLa"/>
    <property type="match status" value="9"/>
</dbReference>
<dbReference type="PRINTS" id="PR00261">
    <property type="entry name" value="LDLRECEPTOR"/>
</dbReference>
<dbReference type="GO" id="GO:0032585">
    <property type="term" value="C:multivesicular body membrane"/>
    <property type="evidence" value="ECO:0007669"/>
    <property type="project" value="UniProtKB-SubCell"/>
</dbReference>
<evidence type="ECO:0000256" key="4">
    <source>
        <dbReference type="ARBA" id="ARBA00004212"/>
    </source>
</evidence>
<dbReference type="GO" id="GO:0031904">
    <property type="term" value="C:endosome lumen"/>
    <property type="evidence" value="ECO:0007669"/>
    <property type="project" value="UniProtKB-SubCell"/>
</dbReference>
<dbReference type="InterPro" id="IPR011042">
    <property type="entry name" value="6-blade_b-propeller_TolB-like"/>
</dbReference>
<comment type="similarity">
    <text evidence="8">Belongs to the VPS10-related sortilin family. SORL1 subfamily.</text>
</comment>
<evidence type="ECO:0000256" key="20">
    <source>
        <dbReference type="ARBA" id="ARBA00022989"/>
    </source>
</evidence>
<sequence length="2200" mass="248620">MAASAGYPATRSCKSLASGCALLMLITLCGAERFGVRSRTLHVNVEEGLSRDHGPLVIDRNWHDDGSILGRKQRDVSTTPAPIADSTTASSTPQHINNPNVTIKVNELHDSHQQLMVHWIGEGSNMIICLARDNPLPKTYQTWQQYTTVNPSAVYVSYDYGDTFVNETNSFKVSDEPDAKYAIVDKFYNHPTYNRLCVFADSTNKLIFITHSYRISDVKRIKLDFTPSEIAFGDDHYGSSHAILVLDKVDPMRKLYMTLDGGTSWEIVHEYVKAFFWTNTKPKSLLIERTGPGGQNNVIDLGPSRIRWRWAPRRYTEVIINVEDFQIRGDYMFATKKVYNNKNFPMNNDTQGLELFISYKDQPFVPALFDTDLPCREYHVADISNNRIFVAVSHTETLVNLYISTYIDHNGVKFLLSLPNILTFFPNNTWSDSWLNEVADEVFTELYKVEGLRGIYIASEVQGNPKLNLIGPEHLLSLITYDHGMTWNRIKAPESSYKRLYNQCKPETCSLHLSQKFSQLYPVYRAASIMSSKSAPGLIMATGVIGTSLKGHAALYVSRDAGLTWKQVLQDYYFFNMGDHGGVLVAVKYFKMKGETKDISYSIDEGETWQTLEFTEKMLRVYGLMTEPGENTTVFTMFGSGSGEHQWLIIKVDLSKVFERNCTDDDFKYWLPASPKEISSTCVLGRKETYLRRSARANCYTGTNFDNPIKTEICPCDAQDYQCDFGFIRPTVPLVPSYTCIRNKTLKNHDPYVVPHTCTPGKFYNRTKGYIKIADDDCIGGRAKFYEPDEIPCPMEEMSEFLLVAQRERISRIDLKEQKLEVLPVHDLKNVIAIEFDMKNNCLYWADIVNDTIGRQCFKDGKSYPEILVETDLSSIEGMALDWVSNALYFVDGVRMRIQIIRTDLSTMGRMRRTILGPNNVQKPRGIAVHPMMGYMFWTDWAPGNASVNRANLDGSNVKQLFHARVEWPNGITIDHIAERIYWVDARQDYIGSSDFQGNGFKKIIQNNEHVSHPFAVAVFKDNMYWDDWKQSMIFVADKDHGFGVTSIIGQLAGLMDLKVFAHSVQSGQNKCSNSSLCSHICLGAPNNNYVCLCPDGMVMQDGICMCPGGVKPYANSSCPQVAHSCAANQFVCDNGICIPKFWKCDGDNDCDDHSDENHCNKVKCQPNTFACDEERCMPRYWVCDFDRDCKDGKDEMNCTYTNCAESQFRCENGRCISHRWVCDGENDCRDDSDEKNCSISYTPSTCKSDEIACKSDNRCIPKTWKCDGEPDCEDSSDEDDCKGFECEVWQFDCYNLEKRHRCIYKSWVCDGDKDCNNGADEANCTSVEYTTLPASSPLPTNSSKCNEWMFMCKNKKCVPYWWKCDSVDDCGDNSDETGCGFPEAPGITGSTMSTTDDHPHVCRDFQYQCFDGECIETAWMCDGSKDCATGEDELYCSHVRFGCNEDQFKCFTDGSCVPLTKICNEIAECPDGSDERGCDHHHTSPSTVLCDTGYFPCDETRCFPLSAYCNGKQDCYDEFDESNCEKNNTRVYQVLNIGVDERSTNATSLFLFWWMPIPNNVTFEFLPSIALAEHNAKWTNASKLIEDTEYQFNKLEPYTRYNLTVYVKLKGQPTIFPPARYLVVMTGEGISSPPWNVTAIQRNGSRIEVSWQPPMHPNGIITGYDIFMTPPIPPAPVHSQQKTFVIIDEAFEADKNYSFWVIAKNKKHESDSSNVATITFDGSANIDNIEDLKVIDMTNHSVTLSWKKIESADGYIITPRGQPSYPTLDSDTTKSNTFVVDNLAPGTRYIFEVGATKKNYVGKAATITGMTKDHPLPSMTILEPHLLKSHGTTVKLSWDPPKGNRKIKWQYAIHYALNMVDLYKSPKLLTMNLTVTIRDLEACESYIFAVGVRGQYGAGPLSQPVTITTHFNAKAPPKRLRVSRAEKADTMIVSWSSSCPIIDEKIGYTLTVTELTLNKTSVFTLPPTNETLLKHPFRSIKYGGRYNISLATDVDGAIPGQWVIYNAPPILPPHQLSVIYEDGSYFIYWQEHQLPESISRTTNYHYEILVNEGERTINESTAMIFKANQPPYIYQNAKTDTIYSFAVRLVTEEGYRSSQSEVFSTQQPRFVAWPAPMNASSIISLAIPICILVIALGAALAYFVIRHRRLSNSFTQFANSHYDTRRGQATFPGTADAGLEEEDSPVIRGFSDDEPLVIA</sequence>
<dbReference type="InterPro" id="IPR002172">
    <property type="entry name" value="LDrepeatLR_classA_rpt"/>
</dbReference>
<dbReference type="PROSITE" id="PS01209">
    <property type="entry name" value="LDLRA_1"/>
    <property type="match status" value="4"/>
</dbReference>
<keyword evidence="36" id="KW-1185">Reference proteome</keyword>
<evidence type="ECO:0000256" key="22">
    <source>
        <dbReference type="ARBA" id="ARBA00023136"/>
    </source>
</evidence>
<dbReference type="PROSITE" id="PS51120">
    <property type="entry name" value="LDLRB"/>
    <property type="match status" value="2"/>
</dbReference>
<keyword evidence="23 30" id="KW-1015">Disulfide bond</keyword>
<dbReference type="Gene3D" id="3.30.60.270">
    <property type="match status" value="1"/>
</dbReference>
<feature type="disulfide bond" evidence="30">
    <location>
        <begin position="1464"/>
        <end position="1479"/>
    </location>
</feature>
<dbReference type="SMART" id="SM00060">
    <property type="entry name" value="FN3"/>
    <property type="match status" value="6"/>
</dbReference>
<feature type="disulfide bond" evidence="30">
    <location>
        <begin position="1410"/>
        <end position="1428"/>
    </location>
</feature>
<dbReference type="Pfam" id="PF00058">
    <property type="entry name" value="Ldl_recept_b"/>
    <property type="match status" value="2"/>
</dbReference>
<dbReference type="InterPro" id="IPR013783">
    <property type="entry name" value="Ig-like_fold"/>
</dbReference>
<dbReference type="RefSeq" id="XP_011504498.1">
    <property type="nucleotide sequence ID" value="XM_011506196.1"/>
</dbReference>
<reference evidence="37" key="1">
    <citation type="submission" date="2025-08" db="UniProtKB">
        <authorList>
            <consortium name="RefSeq"/>
        </authorList>
    </citation>
    <scope>IDENTIFICATION</scope>
</reference>
<evidence type="ECO:0000256" key="27">
    <source>
        <dbReference type="ARBA" id="ARBA00029896"/>
    </source>
</evidence>
<evidence type="ECO:0000256" key="18">
    <source>
        <dbReference type="ARBA" id="ARBA00022753"/>
    </source>
</evidence>
<dbReference type="Pfam" id="PF00057">
    <property type="entry name" value="Ldl_recept_a"/>
    <property type="match status" value="9"/>
</dbReference>
<feature type="disulfide bond" evidence="30">
    <location>
        <begin position="1133"/>
        <end position="1151"/>
    </location>
</feature>
<feature type="disulfide bond" evidence="30">
    <location>
        <begin position="1365"/>
        <end position="1380"/>
    </location>
</feature>
<dbReference type="InterPro" id="IPR036055">
    <property type="entry name" value="LDL_receptor-like_sf"/>
</dbReference>
<dbReference type="Pfam" id="PF25814">
    <property type="entry name" value="fn3_SORL1"/>
    <property type="match status" value="1"/>
</dbReference>
<evidence type="ECO:0000256" key="32">
    <source>
        <dbReference type="SAM" id="MobiDB-lite"/>
    </source>
</evidence>
<dbReference type="InterPro" id="IPR003961">
    <property type="entry name" value="FN3_dom"/>
</dbReference>
<feature type="repeat" description="LDL-receptor class B" evidence="31">
    <location>
        <begin position="934"/>
        <end position="978"/>
    </location>
</feature>
<dbReference type="GO" id="GO:0006897">
    <property type="term" value="P:endocytosis"/>
    <property type="evidence" value="ECO:0007669"/>
    <property type="project" value="UniProtKB-KW"/>
</dbReference>
<dbReference type="Pfam" id="PF15902">
    <property type="entry name" value="Sortilin-Vps10"/>
    <property type="match status" value="1"/>
</dbReference>
<dbReference type="InterPro" id="IPR050310">
    <property type="entry name" value="VPS10-sortilin"/>
</dbReference>
<evidence type="ECO:0000256" key="17">
    <source>
        <dbReference type="ARBA" id="ARBA00022737"/>
    </source>
</evidence>
<dbReference type="InterPro" id="IPR031777">
    <property type="entry name" value="Sortilin_C"/>
</dbReference>
<feature type="disulfide bond" evidence="30">
    <location>
        <begin position="1510"/>
        <end position="1525"/>
    </location>
</feature>
<name>A0AAJ6YUB0_9HYME</name>
<keyword evidence="10" id="KW-0813">Transport</keyword>
<feature type="disulfide bond" evidence="30">
    <location>
        <begin position="1491"/>
        <end position="1503"/>
    </location>
</feature>
<proteinExistence type="inferred from homology"/>
<evidence type="ECO:0000256" key="30">
    <source>
        <dbReference type="PROSITE-ProRule" id="PRU00124"/>
    </source>
</evidence>
<dbReference type="SMART" id="SM00181">
    <property type="entry name" value="EGF"/>
    <property type="match status" value="3"/>
</dbReference>
<keyword evidence="26" id="KW-0968">Cytoplasmic vesicle</keyword>
<feature type="disulfide bond" evidence="30">
    <location>
        <begin position="1346"/>
        <end position="1358"/>
    </location>
</feature>
<dbReference type="Pfam" id="PF15901">
    <property type="entry name" value="Sortilin_C"/>
    <property type="match status" value="1"/>
</dbReference>
<keyword evidence="17" id="KW-0677">Repeat</keyword>
<evidence type="ECO:0000256" key="16">
    <source>
        <dbReference type="ARBA" id="ARBA00022729"/>
    </source>
</evidence>
<keyword evidence="12" id="KW-0245">EGF-like domain</keyword>
<feature type="disulfide bond" evidence="30">
    <location>
        <begin position="1403"/>
        <end position="1415"/>
    </location>
</feature>
<feature type="chain" id="PRO_5042574680" description="Sortilin-related receptor" evidence="34">
    <location>
        <begin position="32"/>
        <end position="2200"/>
    </location>
</feature>
<feature type="compositionally biased region" description="Polar residues" evidence="32">
    <location>
        <begin position="76"/>
        <end position="98"/>
    </location>
</feature>
<dbReference type="InterPro" id="IPR006581">
    <property type="entry name" value="VPS10"/>
</dbReference>
<dbReference type="GeneID" id="105367472"/>
<dbReference type="GO" id="GO:0030658">
    <property type="term" value="C:transport vesicle membrane"/>
    <property type="evidence" value="ECO:0007669"/>
    <property type="project" value="UniProtKB-SubCell"/>
</dbReference>
<dbReference type="InterPro" id="IPR000742">
    <property type="entry name" value="EGF"/>
</dbReference>
<feature type="disulfide bond" evidence="30">
    <location>
        <begin position="1126"/>
        <end position="1138"/>
    </location>
</feature>
<dbReference type="Gene3D" id="2.60.40.10">
    <property type="entry name" value="Immunoglobulins"/>
    <property type="match status" value="4"/>
</dbReference>
<dbReference type="InterPro" id="IPR000033">
    <property type="entry name" value="LDLR_classB_rpt"/>
</dbReference>
<keyword evidence="11" id="KW-1003">Cell membrane</keyword>
<dbReference type="GO" id="GO:0005886">
    <property type="term" value="C:plasma membrane"/>
    <property type="evidence" value="ECO:0007669"/>
    <property type="project" value="UniProtKB-SubCell"/>
</dbReference>
<protein>
    <recommendedName>
        <fullName evidence="9">Sortilin-related receptor</fullName>
    </recommendedName>
    <alternativeName>
        <fullName evidence="27">Low-density lipoprotein receptor relative with 11 ligand-binding repeats</fullName>
    </alternativeName>
    <alternativeName>
        <fullName evidence="28">Sorting protein-related receptor containing LDLR class A repeats</fullName>
    </alternativeName>
</protein>
<evidence type="ECO:0000256" key="13">
    <source>
        <dbReference type="ARBA" id="ARBA00022553"/>
    </source>
</evidence>
<feature type="repeat" description="LDL-receptor class B" evidence="31">
    <location>
        <begin position="979"/>
        <end position="1023"/>
    </location>
</feature>
<gene>
    <name evidence="37" type="primary">LOC105367472</name>
</gene>
<keyword evidence="21" id="KW-0333">Golgi apparatus</keyword>
<keyword evidence="20 33" id="KW-1133">Transmembrane helix</keyword>
<evidence type="ECO:0000256" key="29">
    <source>
        <dbReference type="ARBA" id="ARBA00046273"/>
    </source>
</evidence>
<dbReference type="InterPro" id="IPR023415">
    <property type="entry name" value="LDLR_class-A_CS"/>
</dbReference>
<feature type="disulfide bond" evidence="30">
    <location>
        <begin position="1184"/>
        <end position="1199"/>
    </location>
</feature>
<evidence type="ECO:0000256" key="1">
    <source>
        <dbReference type="ARBA" id="ARBA00004115"/>
    </source>
</evidence>
<feature type="disulfide bond" evidence="30">
    <location>
        <begin position="1204"/>
        <end position="1216"/>
    </location>
</feature>
<feature type="domain" description="Fibronectin type-III" evidence="35">
    <location>
        <begin position="1821"/>
        <end position="1913"/>
    </location>
</feature>
<dbReference type="Gene3D" id="2.40.128.620">
    <property type="match status" value="1"/>
</dbReference>
<dbReference type="SMART" id="SM00135">
    <property type="entry name" value="LY"/>
    <property type="match status" value="5"/>
</dbReference>
<evidence type="ECO:0000256" key="26">
    <source>
        <dbReference type="ARBA" id="ARBA00023329"/>
    </source>
</evidence>
<dbReference type="FunFam" id="2.120.10.30:FF:000241">
    <property type="entry name" value="Low-density lipoprotein receptor-related protein 6"/>
    <property type="match status" value="1"/>
</dbReference>
<dbReference type="GO" id="GO:0005789">
    <property type="term" value="C:endoplasmic reticulum membrane"/>
    <property type="evidence" value="ECO:0007669"/>
    <property type="project" value="UniProtKB-SubCell"/>
</dbReference>
<dbReference type="KEGG" id="csol:105367472"/>
<feature type="disulfide bond" evidence="30">
    <location>
        <begin position="1165"/>
        <end position="1177"/>
    </location>
</feature>
<dbReference type="PANTHER" id="PTHR12106">
    <property type="entry name" value="SORTILIN RELATED"/>
    <property type="match status" value="1"/>
</dbReference>
<dbReference type="SUPFAM" id="SSF57424">
    <property type="entry name" value="LDL receptor-like module"/>
    <property type="match status" value="9"/>
</dbReference>
<dbReference type="PROSITE" id="PS50853">
    <property type="entry name" value="FN3"/>
    <property type="match status" value="5"/>
</dbReference>
<organism evidence="36 37">
    <name type="scientific">Ceratosolen solmsi marchali</name>
    <dbReference type="NCBI Taxonomy" id="326594"/>
    <lineage>
        <taxon>Eukaryota</taxon>
        <taxon>Metazoa</taxon>
        <taxon>Ecdysozoa</taxon>
        <taxon>Arthropoda</taxon>
        <taxon>Hexapoda</taxon>
        <taxon>Insecta</taxon>
        <taxon>Pterygota</taxon>
        <taxon>Neoptera</taxon>
        <taxon>Endopterygota</taxon>
        <taxon>Hymenoptera</taxon>
        <taxon>Apocrita</taxon>
        <taxon>Proctotrupomorpha</taxon>
        <taxon>Chalcidoidea</taxon>
        <taxon>Agaonidae</taxon>
        <taxon>Agaoninae</taxon>
        <taxon>Ceratosolen</taxon>
    </lineage>
</organism>
<evidence type="ECO:0000256" key="23">
    <source>
        <dbReference type="ARBA" id="ARBA00023157"/>
    </source>
</evidence>
<keyword evidence="25" id="KW-0325">Glycoprotein</keyword>
<dbReference type="GO" id="GO:0031901">
    <property type="term" value="C:early endosome membrane"/>
    <property type="evidence" value="ECO:0007669"/>
    <property type="project" value="UniProtKB-SubCell"/>
</dbReference>
<feature type="disulfide bond" evidence="30">
    <location>
        <begin position="1223"/>
        <end position="1238"/>
    </location>
</feature>
<dbReference type="Gene3D" id="2.10.70.80">
    <property type="match status" value="1"/>
</dbReference>
<evidence type="ECO:0000256" key="31">
    <source>
        <dbReference type="PROSITE-ProRule" id="PRU00461"/>
    </source>
</evidence>
<keyword evidence="14" id="KW-0254">Endocytosis</keyword>
<evidence type="ECO:0000256" key="21">
    <source>
        <dbReference type="ARBA" id="ARBA00023034"/>
    </source>
</evidence>